<gene>
    <name evidence="2" type="ORF">COV04_02940</name>
</gene>
<comment type="caution">
    <text evidence="2">The sequence shown here is derived from an EMBL/GenBank/DDBJ whole genome shotgun (WGS) entry which is preliminary data.</text>
</comment>
<keyword evidence="1" id="KW-0812">Transmembrane</keyword>
<dbReference type="Proteomes" id="UP000231152">
    <property type="component" value="Unassembled WGS sequence"/>
</dbReference>
<proteinExistence type="predicted"/>
<protein>
    <submittedName>
        <fullName evidence="2">Uncharacterized protein</fullName>
    </submittedName>
</protein>
<keyword evidence="1" id="KW-1133">Transmembrane helix</keyword>
<evidence type="ECO:0000313" key="3">
    <source>
        <dbReference type="Proteomes" id="UP000231152"/>
    </source>
</evidence>
<feature type="transmembrane region" description="Helical" evidence="1">
    <location>
        <begin position="45"/>
        <end position="62"/>
    </location>
</feature>
<keyword evidence="1" id="KW-0472">Membrane</keyword>
<name>A0A2M8LER5_9BACT</name>
<accession>A0A2M8LER5</accession>
<dbReference type="EMBL" id="PFET01000009">
    <property type="protein sequence ID" value="PJE75876.1"/>
    <property type="molecule type" value="Genomic_DNA"/>
</dbReference>
<evidence type="ECO:0000313" key="2">
    <source>
        <dbReference type="EMBL" id="PJE75876.1"/>
    </source>
</evidence>
<sequence>MMKSVFVLPIVAGLPVPLLLVAALLGAYAAQNSTEWAEMLHLWSFWGAIASFCGVLICGLFAEDMSIEVQKED</sequence>
<evidence type="ECO:0000256" key="1">
    <source>
        <dbReference type="SAM" id="Phobius"/>
    </source>
</evidence>
<reference evidence="2 3" key="1">
    <citation type="submission" date="2017-09" db="EMBL/GenBank/DDBJ databases">
        <title>Depth-based differentiation of microbial function through sediment-hosted aquifers and enrichment of novel symbionts in the deep terrestrial subsurface.</title>
        <authorList>
            <person name="Probst A.J."/>
            <person name="Ladd B."/>
            <person name="Jarett J.K."/>
            <person name="Geller-Mcgrath D.E."/>
            <person name="Sieber C.M."/>
            <person name="Emerson J.B."/>
            <person name="Anantharaman K."/>
            <person name="Thomas B.C."/>
            <person name="Malmstrom R."/>
            <person name="Stieglmeier M."/>
            <person name="Klingl A."/>
            <person name="Woyke T."/>
            <person name="Ryan C.M."/>
            <person name="Banfield J.F."/>
        </authorList>
    </citation>
    <scope>NUCLEOTIDE SEQUENCE [LARGE SCALE GENOMIC DNA]</scope>
    <source>
        <strain evidence="2">CG10_big_fil_rev_8_21_14_0_10_48_11</strain>
    </source>
</reference>
<dbReference type="AlphaFoldDB" id="A0A2M8LER5"/>
<organism evidence="2 3">
    <name type="scientific">Candidatus Uhrbacteria bacterium CG10_big_fil_rev_8_21_14_0_10_48_11</name>
    <dbReference type="NCBI Taxonomy" id="1975037"/>
    <lineage>
        <taxon>Bacteria</taxon>
        <taxon>Candidatus Uhriibacteriota</taxon>
    </lineage>
</organism>